<evidence type="ECO:0000259" key="2">
    <source>
        <dbReference type="Pfam" id="PF07486"/>
    </source>
</evidence>
<dbReference type="Proteomes" id="UP001595887">
    <property type="component" value="Unassembled WGS sequence"/>
</dbReference>
<evidence type="ECO:0000313" key="3">
    <source>
        <dbReference type="EMBL" id="MFC4291320.1"/>
    </source>
</evidence>
<comment type="caution">
    <text evidence="3">The sequence shown here is derived from an EMBL/GenBank/DDBJ whole genome shotgun (WGS) entry which is preliminary data.</text>
</comment>
<evidence type="ECO:0000256" key="1">
    <source>
        <dbReference type="SAM" id="SignalP"/>
    </source>
</evidence>
<feature type="domain" description="Cell wall hydrolase SleB" evidence="2">
    <location>
        <begin position="142"/>
        <end position="244"/>
    </location>
</feature>
<dbReference type="InterPro" id="IPR011105">
    <property type="entry name" value="Cell_wall_hydrolase_SleB"/>
</dbReference>
<dbReference type="Pfam" id="PF07486">
    <property type="entry name" value="Hydrolase_2"/>
    <property type="match status" value="1"/>
</dbReference>
<keyword evidence="4" id="KW-1185">Reference proteome</keyword>
<protein>
    <submittedName>
        <fullName evidence="3">Cell wall hydrolase</fullName>
    </submittedName>
</protein>
<dbReference type="GO" id="GO:0016787">
    <property type="term" value="F:hydrolase activity"/>
    <property type="evidence" value="ECO:0007669"/>
    <property type="project" value="UniProtKB-KW"/>
</dbReference>
<keyword evidence="3" id="KW-0378">Hydrolase</keyword>
<feature type="signal peptide" evidence="1">
    <location>
        <begin position="1"/>
        <end position="18"/>
    </location>
</feature>
<dbReference type="Gene3D" id="1.10.10.2520">
    <property type="entry name" value="Cell wall hydrolase SleB, domain 1"/>
    <property type="match status" value="1"/>
</dbReference>
<feature type="chain" id="PRO_5046870973" evidence="1">
    <location>
        <begin position="19"/>
        <end position="245"/>
    </location>
</feature>
<dbReference type="RefSeq" id="WP_381421029.1">
    <property type="nucleotide sequence ID" value="NZ_JBHSDH010000010.1"/>
</dbReference>
<sequence length="245" mass="26387">MLKFSKAATFAATFVALASVTIYSDPGLAFGSAEADTALTASVITVDPAVLAADVSAAAMASKPDVEMTVKGNGDIIFIPGIADTEPMKVPEKEIIPEEDSRAYQPISASSLRELVRAQNTDIALTEEERCLAGTIFFESKGESLAGQLAVAKVVLARKNSGRFPSSICGVVYQKSQFSFIRGGRMPKINTSKQSWRNAVAIAQIALNDAWDSPVEGALFFHAKRVRPGWRLTRLGSIDNHIFYR</sequence>
<proteinExistence type="predicted"/>
<organism evidence="3 4">
    <name type="scientific">Sphingorhabdus arenilitoris</name>
    <dbReference type="NCBI Taxonomy" id="1490041"/>
    <lineage>
        <taxon>Bacteria</taxon>
        <taxon>Pseudomonadati</taxon>
        <taxon>Pseudomonadota</taxon>
        <taxon>Alphaproteobacteria</taxon>
        <taxon>Sphingomonadales</taxon>
        <taxon>Sphingomonadaceae</taxon>
        <taxon>Sphingorhabdus</taxon>
    </lineage>
</organism>
<accession>A0ABV8REK1</accession>
<gene>
    <name evidence="3" type="ORF">ACFOWX_02710</name>
</gene>
<reference evidence="4" key="1">
    <citation type="journal article" date="2019" name="Int. J. Syst. Evol. Microbiol.">
        <title>The Global Catalogue of Microorganisms (GCM) 10K type strain sequencing project: providing services to taxonomists for standard genome sequencing and annotation.</title>
        <authorList>
            <consortium name="The Broad Institute Genomics Platform"/>
            <consortium name="The Broad Institute Genome Sequencing Center for Infectious Disease"/>
            <person name="Wu L."/>
            <person name="Ma J."/>
        </authorList>
    </citation>
    <scope>NUCLEOTIDE SEQUENCE [LARGE SCALE GENOMIC DNA]</scope>
    <source>
        <strain evidence="4">CECT 8531</strain>
    </source>
</reference>
<dbReference type="InterPro" id="IPR042047">
    <property type="entry name" value="SleB_dom1"/>
</dbReference>
<evidence type="ECO:0000313" key="4">
    <source>
        <dbReference type="Proteomes" id="UP001595887"/>
    </source>
</evidence>
<name>A0ABV8REK1_9SPHN</name>
<keyword evidence="1" id="KW-0732">Signal</keyword>
<dbReference type="EMBL" id="JBHSDH010000010">
    <property type="protein sequence ID" value="MFC4291320.1"/>
    <property type="molecule type" value="Genomic_DNA"/>
</dbReference>